<dbReference type="AlphaFoldDB" id="A0A3A4NPZ3"/>
<dbReference type="Pfam" id="PF01734">
    <property type="entry name" value="Patatin"/>
    <property type="match status" value="1"/>
</dbReference>
<name>A0A3A4NPZ3_ABYX5</name>
<comment type="caution">
    <text evidence="2">Lacks conserved residue(s) required for the propagation of feature annotation.</text>
</comment>
<sequence length="490" mass="53943">MAFIRRRPKGPPEWPCFRAAPAPPMLLPVITLLLGFVSSCAHYPVNQRVERYDTMLSYLAPTVGPQSDDLLLVLAFSGGGTRAAALSYGVLEALDEISIPASGLEEGAGEDHGALLDRVDIISSVSGGSVTSAYYVLYGDQTFIDFKERFLYRNVNRDLILRGLFPINLIRLASPRYGRSDLAAQYFDNLLFHGATFKDLLDKDTPRLFIQATDIADGIYFGFTPAYFALICSNLDGFPIARAVTASAAFPGAFTSVTLRNYAGTCGFEPKPWVKEALEERDTTSRAFYVATHVNTYLDSEEKPYIHLVDGGVADNLALRGPLEVILGRGGLEETLKALGRENIRRVAFIIVNAEKETHRTWGLLPTGPGLFGILGMFSSVMISSYNYETIDLLRRSMKQWTTESAREGKQPIECYAIEVAFSALPDEDERKYFSGIPTSFNLPDESVDALIEVAGRMLYDSEEFQRLVNDLGGFIPPPSAAHQEGKGPP</sequence>
<evidence type="ECO:0000313" key="4">
    <source>
        <dbReference type="EMBL" id="RJP17874.1"/>
    </source>
</evidence>
<comment type="caution">
    <text evidence="4">The sequence shown here is derived from an EMBL/GenBank/DDBJ whole genome shotgun (WGS) entry which is preliminary data.</text>
</comment>
<gene>
    <name evidence="4" type="ORF">C4520_15470</name>
</gene>
<evidence type="ECO:0000313" key="5">
    <source>
        <dbReference type="Proteomes" id="UP000265882"/>
    </source>
</evidence>
<evidence type="ECO:0000259" key="3">
    <source>
        <dbReference type="PROSITE" id="PS51635"/>
    </source>
</evidence>
<evidence type="ECO:0000256" key="1">
    <source>
        <dbReference type="ARBA" id="ARBA00023098"/>
    </source>
</evidence>
<dbReference type="Proteomes" id="UP000265882">
    <property type="component" value="Unassembled WGS sequence"/>
</dbReference>
<dbReference type="InterPro" id="IPR002641">
    <property type="entry name" value="PNPLA_dom"/>
</dbReference>
<feature type="domain" description="PNPLA" evidence="3">
    <location>
        <begin position="74"/>
        <end position="288"/>
    </location>
</feature>
<dbReference type="GO" id="GO:0006629">
    <property type="term" value="P:lipid metabolic process"/>
    <property type="evidence" value="ECO:0007669"/>
    <property type="project" value="UniProtKB-KW"/>
</dbReference>
<reference evidence="4 5" key="1">
    <citation type="journal article" date="2017" name="ISME J.">
        <title>Energy and carbon metabolisms in a deep terrestrial subsurface fluid microbial community.</title>
        <authorList>
            <person name="Momper L."/>
            <person name="Jungbluth S.P."/>
            <person name="Lee M.D."/>
            <person name="Amend J.P."/>
        </authorList>
    </citation>
    <scope>NUCLEOTIDE SEQUENCE [LARGE SCALE GENOMIC DNA]</scope>
    <source>
        <strain evidence="4">SURF_5</strain>
    </source>
</reference>
<dbReference type="EMBL" id="QZKU01000109">
    <property type="protein sequence ID" value="RJP17874.1"/>
    <property type="molecule type" value="Genomic_DNA"/>
</dbReference>
<proteinExistence type="predicted"/>
<dbReference type="InterPro" id="IPR016035">
    <property type="entry name" value="Acyl_Trfase/lysoPLipase"/>
</dbReference>
<accession>A0A3A4NPZ3</accession>
<protein>
    <submittedName>
        <fullName evidence="4">Patatin-like phospholipase family protein</fullName>
    </submittedName>
</protein>
<dbReference type="PROSITE" id="PS51635">
    <property type="entry name" value="PNPLA"/>
    <property type="match status" value="1"/>
</dbReference>
<evidence type="ECO:0000256" key="2">
    <source>
        <dbReference type="PROSITE-ProRule" id="PRU01161"/>
    </source>
</evidence>
<organism evidence="4 5">
    <name type="scientific">Abyssobacteria bacterium (strain SURF_5)</name>
    <dbReference type="NCBI Taxonomy" id="2093360"/>
    <lineage>
        <taxon>Bacteria</taxon>
        <taxon>Pseudomonadati</taxon>
        <taxon>Candidatus Hydrogenedentota</taxon>
        <taxon>Candidatus Abyssobacteria</taxon>
    </lineage>
</organism>
<dbReference type="Gene3D" id="3.40.1090.10">
    <property type="entry name" value="Cytosolic phospholipase A2 catalytic domain"/>
    <property type="match status" value="2"/>
</dbReference>
<dbReference type="SUPFAM" id="SSF52151">
    <property type="entry name" value="FabD/lysophospholipase-like"/>
    <property type="match status" value="1"/>
</dbReference>
<keyword evidence="1" id="KW-0443">Lipid metabolism</keyword>